<feature type="compositionally biased region" description="Basic and acidic residues" evidence="3">
    <location>
        <begin position="1639"/>
        <end position="1651"/>
    </location>
</feature>
<feature type="region of interest" description="Disordered" evidence="3">
    <location>
        <begin position="2373"/>
        <end position="2409"/>
    </location>
</feature>
<feature type="region of interest" description="Disordered" evidence="3">
    <location>
        <begin position="2165"/>
        <end position="2201"/>
    </location>
</feature>
<feature type="region of interest" description="Disordered" evidence="3">
    <location>
        <begin position="2229"/>
        <end position="2351"/>
    </location>
</feature>
<feature type="domain" description="Myb-like" evidence="4">
    <location>
        <begin position="871"/>
        <end position="915"/>
    </location>
</feature>
<feature type="compositionally biased region" description="Basic and acidic residues" evidence="3">
    <location>
        <begin position="167"/>
        <end position="177"/>
    </location>
</feature>
<dbReference type="InterPro" id="IPR017884">
    <property type="entry name" value="SANT_dom"/>
</dbReference>
<dbReference type="Proteomes" id="UP001166674">
    <property type="component" value="Unassembled WGS sequence"/>
</dbReference>
<feature type="compositionally biased region" description="Polar residues" evidence="3">
    <location>
        <begin position="855"/>
        <end position="871"/>
    </location>
</feature>
<dbReference type="GO" id="GO:0005654">
    <property type="term" value="C:nucleoplasm"/>
    <property type="evidence" value="ECO:0007669"/>
    <property type="project" value="UniProtKB-ARBA"/>
</dbReference>
<feature type="compositionally biased region" description="Pro residues" evidence="3">
    <location>
        <begin position="345"/>
        <end position="357"/>
    </location>
</feature>
<dbReference type="FunFam" id="1.20.58.1880:FF:000002">
    <property type="entry name" value="nuclear receptor corepressor 2 isoform X1"/>
    <property type="match status" value="1"/>
</dbReference>
<dbReference type="Pfam" id="PF15784">
    <property type="entry name" value="GPS2_interact"/>
    <property type="match status" value="2"/>
</dbReference>
<feature type="region of interest" description="Disordered" evidence="3">
    <location>
        <begin position="2671"/>
        <end position="2786"/>
    </location>
</feature>
<feature type="compositionally biased region" description="Basic and acidic residues" evidence="3">
    <location>
        <begin position="773"/>
        <end position="810"/>
    </location>
</feature>
<feature type="region of interest" description="Disordered" evidence="3">
    <location>
        <begin position="925"/>
        <end position="1267"/>
    </location>
</feature>
<feature type="compositionally biased region" description="Basic and acidic residues" evidence="3">
    <location>
        <begin position="44"/>
        <end position="58"/>
    </location>
</feature>
<dbReference type="EMBL" id="JAATJV010336900">
    <property type="protein sequence ID" value="MBZ3878790.1"/>
    <property type="molecule type" value="Genomic_DNA"/>
</dbReference>
<protein>
    <submittedName>
        <fullName evidence="7">Nuclear receptor corepressor 2</fullName>
    </submittedName>
</protein>
<feature type="region of interest" description="Disordered" evidence="3">
    <location>
        <begin position="1639"/>
        <end position="1662"/>
    </location>
</feature>
<dbReference type="PROSITE" id="PS50090">
    <property type="entry name" value="MYB_LIKE"/>
    <property type="match status" value="1"/>
</dbReference>
<dbReference type="Gene3D" id="1.20.5.430">
    <property type="match status" value="1"/>
</dbReference>
<feature type="region of interest" description="Disordered" evidence="3">
    <location>
        <begin position="2461"/>
        <end position="2523"/>
    </location>
</feature>
<keyword evidence="2" id="KW-0175">Coiled coil</keyword>
<feature type="compositionally biased region" description="Basic and acidic residues" evidence="3">
    <location>
        <begin position="572"/>
        <end position="593"/>
    </location>
</feature>
<feature type="compositionally biased region" description="Polar residues" evidence="3">
    <location>
        <begin position="2177"/>
        <end position="2194"/>
    </location>
</feature>
<feature type="region of interest" description="Disordered" evidence="3">
    <location>
        <begin position="1832"/>
        <end position="1913"/>
    </location>
</feature>
<dbReference type="InterPro" id="IPR017930">
    <property type="entry name" value="Myb_dom"/>
</dbReference>
<dbReference type="Gene3D" id="1.10.10.60">
    <property type="entry name" value="Homeodomain-like"/>
    <property type="match status" value="2"/>
</dbReference>
<evidence type="ECO:0000256" key="2">
    <source>
        <dbReference type="ARBA" id="ARBA00023054"/>
    </source>
</evidence>
<keyword evidence="7" id="KW-0675">Receptor</keyword>
<dbReference type="PANTHER" id="PTHR13992:SF21">
    <property type="entry name" value="NUCLEAR RECEPTOR COREPRESSOR 2"/>
    <property type="match status" value="1"/>
</dbReference>
<organism evidence="7 8">
    <name type="scientific">Sciurus carolinensis</name>
    <name type="common">Eastern gray squirrel</name>
    <dbReference type="NCBI Taxonomy" id="30640"/>
    <lineage>
        <taxon>Eukaryota</taxon>
        <taxon>Metazoa</taxon>
        <taxon>Chordata</taxon>
        <taxon>Craniata</taxon>
        <taxon>Vertebrata</taxon>
        <taxon>Euteleostomi</taxon>
        <taxon>Mammalia</taxon>
        <taxon>Eutheria</taxon>
        <taxon>Euarchontoglires</taxon>
        <taxon>Glires</taxon>
        <taxon>Rodentia</taxon>
        <taxon>Sciuromorpha</taxon>
        <taxon>Sciuridae</taxon>
        <taxon>Sciurinae</taxon>
        <taxon>Sciurini</taxon>
        <taxon>Sciurus</taxon>
    </lineage>
</organism>
<feature type="compositionally biased region" description="Polar residues" evidence="3">
    <location>
        <begin position="1"/>
        <end position="13"/>
    </location>
</feature>
<dbReference type="InterPro" id="IPR009057">
    <property type="entry name" value="Homeodomain-like_sf"/>
</dbReference>
<dbReference type="Gene3D" id="1.20.58.1880">
    <property type="match status" value="1"/>
</dbReference>
<feature type="compositionally biased region" description="Polar residues" evidence="3">
    <location>
        <begin position="2395"/>
        <end position="2404"/>
    </location>
</feature>
<feature type="region of interest" description="Disordered" evidence="3">
    <location>
        <begin position="1745"/>
        <end position="1777"/>
    </location>
</feature>
<feature type="compositionally biased region" description="Low complexity" evidence="3">
    <location>
        <begin position="1180"/>
        <end position="1190"/>
    </location>
</feature>
<dbReference type="InterPro" id="IPR031557">
    <property type="entry name" value="N-CoR_GPS2_interact"/>
</dbReference>
<feature type="compositionally biased region" description="Pro residues" evidence="3">
    <location>
        <begin position="62"/>
        <end position="71"/>
    </location>
</feature>
<dbReference type="GO" id="GO:0032991">
    <property type="term" value="C:protein-containing complex"/>
    <property type="evidence" value="ECO:0007669"/>
    <property type="project" value="UniProtKB-ARBA"/>
</dbReference>
<accession>A0AA41SZ72</accession>
<dbReference type="InterPro" id="IPR051571">
    <property type="entry name" value="N-CoR_corepressor"/>
</dbReference>
<feature type="region of interest" description="Disordered" evidence="3">
    <location>
        <begin position="572"/>
        <end position="612"/>
    </location>
</feature>
<evidence type="ECO:0000313" key="8">
    <source>
        <dbReference type="Proteomes" id="UP001166674"/>
    </source>
</evidence>
<comment type="similarity">
    <text evidence="1">Belongs to the N-CoR nuclear receptor corepressors family.</text>
</comment>
<feature type="region of interest" description="Disordered" evidence="3">
    <location>
        <begin position="1444"/>
        <end position="1463"/>
    </location>
</feature>
<feature type="region of interest" description="Disordered" evidence="3">
    <location>
        <begin position="767"/>
        <end position="880"/>
    </location>
</feature>
<comment type="caution">
    <text evidence="7">The sequence shown here is derived from an EMBL/GenBank/DDBJ whole genome shotgun (WGS) entry which is preliminary data.</text>
</comment>
<feature type="compositionally biased region" description="Basic and acidic residues" evidence="3">
    <location>
        <begin position="2097"/>
        <end position="2110"/>
    </location>
</feature>
<feature type="compositionally biased region" description="Pro residues" evidence="3">
    <location>
        <begin position="1038"/>
        <end position="1054"/>
    </location>
</feature>
<dbReference type="CDD" id="cd00167">
    <property type="entry name" value="SANT"/>
    <property type="match status" value="1"/>
</dbReference>
<feature type="domain" description="SANT" evidence="5">
    <location>
        <begin position="725"/>
        <end position="759"/>
    </location>
</feature>
<dbReference type="GO" id="GO:0000785">
    <property type="term" value="C:chromatin"/>
    <property type="evidence" value="ECO:0007669"/>
    <property type="project" value="TreeGrafter"/>
</dbReference>
<feature type="region of interest" description="Disordered" evidence="3">
    <location>
        <begin position="2071"/>
        <end position="2152"/>
    </location>
</feature>
<dbReference type="GO" id="GO:0003714">
    <property type="term" value="F:transcription corepressor activity"/>
    <property type="evidence" value="ECO:0007669"/>
    <property type="project" value="TreeGrafter"/>
</dbReference>
<dbReference type="InterPro" id="IPR001005">
    <property type="entry name" value="SANT/Myb"/>
</dbReference>
<feature type="compositionally biased region" description="Low complexity" evidence="3">
    <location>
        <begin position="2768"/>
        <end position="2777"/>
    </location>
</feature>
<evidence type="ECO:0000259" key="5">
    <source>
        <dbReference type="PROSITE" id="PS51293"/>
    </source>
</evidence>
<reference evidence="7" key="1">
    <citation type="submission" date="2020-03" db="EMBL/GenBank/DDBJ databases">
        <title>Studies in the Genomics of Life Span.</title>
        <authorList>
            <person name="Glass D."/>
        </authorList>
    </citation>
    <scope>NUCLEOTIDE SEQUENCE</scope>
    <source>
        <strain evidence="7">SUZIE</strain>
        <tissue evidence="7">Muscle</tissue>
    </source>
</reference>
<feature type="region of interest" description="Disordered" evidence="3">
    <location>
        <begin position="340"/>
        <end position="359"/>
    </location>
</feature>
<dbReference type="Pfam" id="PF00249">
    <property type="entry name" value="Myb_DNA-binding"/>
    <property type="match status" value="1"/>
</dbReference>
<dbReference type="SUPFAM" id="SSF46689">
    <property type="entry name" value="Homeodomain-like"/>
    <property type="match status" value="2"/>
</dbReference>
<feature type="region of interest" description="Disordered" evidence="3">
    <location>
        <begin position="209"/>
        <end position="255"/>
    </location>
</feature>
<feature type="region of interest" description="Disordered" evidence="3">
    <location>
        <begin position="671"/>
        <end position="694"/>
    </location>
</feature>
<feature type="domain" description="HTH myb-type" evidence="6">
    <location>
        <begin position="872"/>
        <end position="919"/>
    </location>
</feature>
<feature type="region of interest" description="Disordered" evidence="3">
    <location>
        <begin position="2535"/>
        <end position="2554"/>
    </location>
</feature>
<evidence type="ECO:0000259" key="6">
    <source>
        <dbReference type="PROSITE" id="PS51294"/>
    </source>
</evidence>
<evidence type="ECO:0000259" key="4">
    <source>
        <dbReference type="PROSITE" id="PS50090"/>
    </source>
</evidence>
<sequence>MSGSTQPVAQTWRATEARYPPHGISYPVQISRPHALGPGAAERLWAHGRLEERPRAELGRPAGPPGPPGPQPRQDCSRAPCGASDSRSQEPEEKSGCVFGPLPMAEGERTRRCPRGPADGDAVRQDVGLLEYQPARDYASHLSPGAMMQPPRRRPSLLSEFQPGSERSQELHLRPESHAYLPELAKSEMEFMESKRPRLELLPEPLLRPSTLLASGQPGGSEDLTKERSLTGKLEPVSPPSPPHADPELELLPPRLSKEELIQNMDRVDREISMVEQQICKLKKKQSVTRLCSSQWPPPRVSWVSAQVPLADRTLASVKPASPSAELAPWRLCVKQQLEEEAAKPPEPAKPVSPPPLESKHRSLVQIIYDENRKKAEAAHRILEGLGPQVELPLYNQPSDTRQYHENIKINQAMRKKLILYFKRRNHARKQWEQKFCQRYDQLMEAWEKKVERIENNPRRRAKESKVREYYEKQFPEIRKQRELQERMQSRVGQRGSGLSMSAARSEHEVSEIIDGLSEQENLEKQMRQLAVVPPMLFDADQQRIRFINMNGLMDDPMKVYRDRQVTNMWSEQEKETFRENEEMEARRSEQRPRSLPTVKARFTPGPRGEVGGAGARRLWEARVAGAAVLEGMVGVSPALASLRGVAMKAGPPPEEPGPRERDWERGAHTDLRAGQEGRQGGRLPAASGPSLEQCLPGPGPTDYAASALFRDPVGWTSCGSVARFMQHPKNFGLIASFLERKTVAECVLYYYLTKKNENYKSLVRRSYRRRGKSQEEKEEKEKEKEAEKEEEKPDLDQDREELAKEKTEDTSGEDNDEKEAVASKGRKTANSQGRRKGRITRSMANEASHEEAATPQQSAELASLEMNESSRWTEEEMETAKKGLLEHGRNWSAIARMVGSKTVSQCKNFYFNYKKRQNLDEILQQHKLKMEKERNARRKKKKAPAAASEETAFPPVVEDEEMEASGASGNEEEMAEEAEAVPASGSEVSRGECSGPAAVTNGSDTESVPSPRAEAAKDLGQNGPQAPPALGAEGTPAEPPTPPPEDAPAPAQPAPAEEKEEETTAAPPAEDGEEEKPPAAEEPEGDAGKMEESGSVPEEPVQADRKEEAEEEDPDKARGAEASTEAVPAGPLKAEKKEGGGGRAPARASGAPQDSDSSATCSADEADEPEGGDKHRLLSPRPRLLTPTSDPRANTSPQKPLDLKQLKQRAAAIPPIVTKVLEPPREEPAPPTPQHLPPERDSPPQPCGSPRGCGSRSPAPPREQEEKPAFFPTFAAEGQKLPAEPPCWTSGLPFPVPPREVIKASPHAPDPSAFAYAPPGHPLPLGLHDSARPVLPRPATVCNPPPLISSRHPGVLERHLAATSQGVSVQLHVPYSEHAKAPVGPVGVGLPLTVDPKKLAPFSAVKQEQLSPRGQAGPPESLGAPTAQEMSVLRGTALGSVPGGSITRGIPSTRVPSESPSTYRGSITHLIGRVAAARTYEAGEVTPALNLAMWLGGALAGGDHLTPGQFGRPRPPCSWSCWVLPAPGGSLKGTPADVLYKGTITRIIGEDSPSRLDRAREDSLPKGHVIYEGKKGHVLSYEGGMSVSQCSKEDGRSSSGPPHETAAPKRTYDVMEGRVGRAIPSAGIEGLMGRAIPPERHSPHLKEQHHSRGSITQGIPRSYVEAQEDYLRREAKLLKREGTPPPPPPPPRDLAEAYKTRPLEALGPLKLKPAQEGLVATVKEAGRSIHEIPREELRRTPELPLAPRPLKEGSITQGTPLKYDSGASSTGTKKHDVRSIIGSPGRTFPPVHPLDVMADARVLERTCYEESLKGRPGTVGSAGGSITRGAPVIVPELGKPRQSPLAYEDHGAPFASHLPRGSPVTTREPTPRLQEGSLSSSKASQDRKLTSTPREVAKSPHSTVPEHHPHPISPYEHLLRGVSGVDLYRGHIPLAFDPTSIPRGIPLEAAAAYYLPRHLAPNPTYPHLYPPYLIRGYPDTAALENRQTIINDYITSQQMHHNAASAMAQRADMLRGLSPRESSLALNYAAGPRGIIDLSQVPHLPVLVPPTPGTPTAAVDRLAYLPTAPAPFSSRHSGSPLSPGGALTKPAGAASSERDRDRDRERDKSILTSTATVEHAPIWRPGTEQSSSSNGSGGRPAPHPHQLSPISPRTQDALQQRPSVLHNAGPKGTAASLESSTPTVLRCTSTSSPVRPAASFPPATHCPLGGALDGVCPTLMEPVLLPKEAPRAPRPERPRADAGHAFLPKPLAREPASSPGKSSEPRPLAPPGSSHAATARAPAKSLAAQHASPDPPAPPASACDAHREKTQSKPFSTQDLELRALGYHGGYSPEGVEPISPVSSPSLTHDKGLPKHLEELDRSHLDAELRHKQPGPAKLGPEAPHLPHLRPLPESQSVSSPLLQTAPGVKGHQRVVTLAQHISEVITQDYTRHHPQQLSAPLPAPLYSFPGASCPVLDLRRPPGDLYLPPPDHGAPARGSPHSEGGKRSPEPSKTSVLGNEDSIEPVSPPEGMTEPGHPRSAIYPLLYRDGEQAEPRMGSKSPGNTSQPPAFFSKLTESNSAMVKSKKQEINKKLNTHNRNEPEYNIGQPGTEIFNMPAITGAGLMTCRSQAVPEHASTNLGLEAIIRKALMGKYDQWEEPPPLGANAFNPLSASASLPAAAMPITAADGRSDHTLTSPGGGGKAKVSGRPSSRKAKSPAPGLACGDRPPSVSSVHSEGDCNRRTPLTSRVWEDRPSSAGSTPFPCNPLFIRLQAGAMASPPPPGLPAGSGPLAGPHHAWDEEPKPLLCSQYETLSDSE</sequence>
<feature type="region of interest" description="Disordered" evidence="3">
    <location>
        <begin position="1"/>
        <end position="177"/>
    </location>
</feature>
<feature type="compositionally biased region" description="Acidic residues" evidence="3">
    <location>
        <begin position="971"/>
        <end position="980"/>
    </location>
</feature>
<gene>
    <name evidence="7" type="ORF">SUZIE_149700</name>
</gene>
<evidence type="ECO:0000256" key="3">
    <source>
        <dbReference type="SAM" id="MobiDB-lite"/>
    </source>
</evidence>
<name>A0AA41SZ72_SCICA</name>
<dbReference type="PANTHER" id="PTHR13992">
    <property type="entry name" value="NUCLEAR RECEPTOR CO-REPRESSOR RELATED NCOR"/>
    <property type="match status" value="1"/>
</dbReference>
<feature type="region of interest" description="Disordered" evidence="3">
    <location>
        <begin position="1587"/>
        <end position="1611"/>
    </location>
</feature>
<evidence type="ECO:0000256" key="1">
    <source>
        <dbReference type="ARBA" id="ARBA00010097"/>
    </source>
</evidence>
<dbReference type="PROSITE" id="PS51294">
    <property type="entry name" value="HTH_MYB"/>
    <property type="match status" value="1"/>
</dbReference>
<feature type="domain" description="SANT" evidence="5">
    <location>
        <begin position="868"/>
        <end position="919"/>
    </location>
</feature>
<keyword evidence="8" id="KW-1185">Reference proteome</keyword>
<dbReference type="PROSITE" id="PS51293">
    <property type="entry name" value="SANT"/>
    <property type="match status" value="2"/>
</dbReference>
<proteinExistence type="inferred from homology"/>
<dbReference type="GO" id="GO:0000122">
    <property type="term" value="P:negative regulation of transcription by RNA polymerase II"/>
    <property type="evidence" value="ECO:0007669"/>
    <property type="project" value="TreeGrafter"/>
</dbReference>
<evidence type="ECO:0000313" key="7">
    <source>
        <dbReference type="EMBL" id="MBZ3878790.1"/>
    </source>
</evidence>
<feature type="compositionally biased region" description="Basic and acidic residues" evidence="3">
    <location>
        <begin position="2229"/>
        <end position="2243"/>
    </location>
</feature>
<dbReference type="SMART" id="SM00717">
    <property type="entry name" value="SANT"/>
    <property type="match status" value="2"/>
</dbReference>